<keyword evidence="2" id="KW-1185">Reference proteome</keyword>
<evidence type="ECO:0000313" key="2">
    <source>
        <dbReference type="Proteomes" id="UP000770661"/>
    </source>
</evidence>
<comment type="caution">
    <text evidence="1">The sequence shown here is derived from an EMBL/GenBank/DDBJ whole genome shotgun (WGS) entry which is preliminary data.</text>
</comment>
<organism evidence="1 2">
    <name type="scientific">Chionoecetes opilio</name>
    <name type="common">Atlantic snow crab</name>
    <name type="synonym">Cancer opilio</name>
    <dbReference type="NCBI Taxonomy" id="41210"/>
    <lineage>
        <taxon>Eukaryota</taxon>
        <taxon>Metazoa</taxon>
        <taxon>Ecdysozoa</taxon>
        <taxon>Arthropoda</taxon>
        <taxon>Crustacea</taxon>
        <taxon>Multicrustacea</taxon>
        <taxon>Malacostraca</taxon>
        <taxon>Eumalacostraca</taxon>
        <taxon>Eucarida</taxon>
        <taxon>Decapoda</taxon>
        <taxon>Pleocyemata</taxon>
        <taxon>Brachyura</taxon>
        <taxon>Eubrachyura</taxon>
        <taxon>Majoidea</taxon>
        <taxon>Majidae</taxon>
        <taxon>Chionoecetes</taxon>
    </lineage>
</organism>
<protein>
    <submittedName>
        <fullName evidence="1">Uncharacterized protein</fullName>
    </submittedName>
</protein>
<evidence type="ECO:0000313" key="1">
    <source>
        <dbReference type="EMBL" id="KAG0712504.1"/>
    </source>
</evidence>
<gene>
    <name evidence="1" type="ORF">GWK47_018333</name>
</gene>
<dbReference type="AlphaFoldDB" id="A0A8J5CJF8"/>
<name>A0A8J5CJF8_CHIOP</name>
<reference evidence="1" key="1">
    <citation type="submission" date="2020-07" db="EMBL/GenBank/DDBJ databases">
        <title>The High-quality genome of the commercially important snow crab, Chionoecetes opilio.</title>
        <authorList>
            <person name="Jeong J.-H."/>
            <person name="Ryu S."/>
        </authorList>
    </citation>
    <scope>NUCLEOTIDE SEQUENCE</scope>
    <source>
        <strain evidence="1">MADBK_172401_WGS</strain>
        <tissue evidence="1">Digestive gland</tissue>
    </source>
</reference>
<dbReference type="EMBL" id="JACEEZ010022338">
    <property type="protein sequence ID" value="KAG0712504.1"/>
    <property type="molecule type" value="Genomic_DNA"/>
</dbReference>
<accession>A0A8J5CJF8</accession>
<sequence length="145" mass="15085">MSSISRASSSSRPSRLYTDVALASWLVEPSAMLSAWASVFCCSLGPLHRLGPGTPGRRLPLLQSPMVVDKESSRRACLRRSSSFLLPLGGQGADLRLKGLVGPPQAPCPAPHSLQSLVLGSGLLLPLSKGGHQLLVLSAAQPAAP</sequence>
<proteinExistence type="predicted"/>
<dbReference type="Proteomes" id="UP000770661">
    <property type="component" value="Unassembled WGS sequence"/>
</dbReference>